<organism evidence="1 2">
    <name type="scientific">Edwardsiella ictaluri</name>
    <dbReference type="NCBI Taxonomy" id="67780"/>
    <lineage>
        <taxon>Bacteria</taxon>
        <taxon>Pseudomonadati</taxon>
        <taxon>Pseudomonadota</taxon>
        <taxon>Gammaproteobacteria</taxon>
        <taxon>Enterobacterales</taxon>
        <taxon>Hafniaceae</taxon>
        <taxon>Edwardsiella</taxon>
    </lineage>
</organism>
<dbReference type="GeneID" id="69538529"/>
<dbReference type="EMBL" id="CP092014">
    <property type="protein sequence ID" value="WFN95975.1"/>
    <property type="molecule type" value="Genomic_DNA"/>
</dbReference>
<proteinExistence type="predicted"/>
<evidence type="ECO:0000313" key="2">
    <source>
        <dbReference type="Proteomes" id="UP001222680"/>
    </source>
</evidence>
<evidence type="ECO:0000313" key="1">
    <source>
        <dbReference type="EMBL" id="WFN95975.1"/>
    </source>
</evidence>
<protein>
    <recommendedName>
        <fullName evidence="3">Lipoprotein</fullName>
    </recommendedName>
</protein>
<dbReference type="Proteomes" id="UP001222680">
    <property type="component" value="Chromosome"/>
</dbReference>
<accession>A0ABY8GEV9</accession>
<keyword evidence="2" id="KW-1185">Reference proteome</keyword>
<evidence type="ECO:0008006" key="3">
    <source>
        <dbReference type="Google" id="ProtNLM"/>
    </source>
</evidence>
<sequence>MKKHNVIYLAVMITLLQGCTLQPSHTKNTPPKAPSNGYEEVNGISSDLQTCLFEANQLKSIDDKKYSNQIFTLYKTVSEAKYYMSIYKSINQDTKSTITPLYTYKINNICNAISQSMMSELEKGVLQSVDK</sequence>
<dbReference type="RefSeq" id="WP_015870893.1">
    <property type="nucleotide sequence ID" value="NZ_AP028097.1"/>
</dbReference>
<dbReference type="PROSITE" id="PS51257">
    <property type="entry name" value="PROKAR_LIPOPROTEIN"/>
    <property type="match status" value="1"/>
</dbReference>
<name>A0ABY8GEV9_EDWIC</name>
<gene>
    <name evidence="1" type="ORF">MAY91_14255</name>
</gene>
<reference evidence="1 2" key="1">
    <citation type="submission" date="2022-02" db="EMBL/GenBank/DDBJ databases">
        <title>Phenotypic, genotypic and serological characterization of Edwardsiella ictaluri from catfish and ornamental fish species.</title>
        <authorList>
            <person name="Rose D."/>
            <person name="Tekedar H.C."/>
            <person name="Waldbieser G.C."/>
            <person name="Aarattuthodi S."/>
            <person name="Griffin M.J."/>
        </authorList>
    </citation>
    <scope>NUCLEOTIDE SEQUENCE [LARGE SCALE GENOMIC DNA]</scope>
    <source>
        <strain evidence="1 2">13 TAL-140 K3</strain>
    </source>
</reference>